<name>A0A813U6I5_9BILA</name>
<comment type="caution">
    <text evidence="3">The sequence shown here is derived from an EMBL/GenBank/DDBJ whole genome shotgun (WGS) entry which is preliminary data.</text>
</comment>
<dbReference type="EMBL" id="CAJOBD010000762">
    <property type="protein sequence ID" value="CAF3716210.1"/>
    <property type="molecule type" value="Genomic_DNA"/>
</dbReference>
<accession>A0A813U6I5</accession>
<protein>
    <submittedName>
        <fullName evidence="3">Uncharacterized protein</fullName>
    </submittedName>
</protein>
<sequence length="279" mass="33053">MLEQSRDDANLNRVSSMEEEEQQRHPQAILQTSPSTISSDGINLPHSVLDVLSDIYANQAHRRCMDISYCTLLSMTLGITFWVSYWLTSNRCQNLKDPQSNSSLCNVVIMFEVFTFITVCISPILFIFSIYFWINYACYNPLDRIRENFFELKLEGNQWKQQLDYYFSRKKIKYLNCCYYKQKQQLNNRGYGYIILSSHGIVLDELLLISTRNNIIDNGIIFPNEKILRLTFKRTCTRPWKIQFSIYLPENYDEQHYTEKLTQLLKIQINIDNTRPLRP</sequence>
<feature type="region of interest" description="Disordered" evidence="1">
    <location>
        <begin position="1"/>
        <end position="29"/>
    </location>
</feature>
<dbReference type="AlphaFoldDB" id="A0A813U6I5"/>
<keyword evidence="2" id="KW-0472">Membrane</keyword>
<dbReference type="EMBL" id="CAJNOT010000070">
    <property type="protein sequence ID" value="CAF0819046.1"/>
    <property type="molecule type" value="Genomic_DNA"/>
</dbReference>
<evidence type="ECO:0000256" key="2">
    <source>
        <dbReference type="SAM" id="Phobius"/>
    </source>
</evidence>
<organism evidence="3 5">
    <name type="scientific">Rotaria sordida</name>
    <dbReference type="NCBI Taxonomy" id="392033"/>
    <lineage>
        <taxon>Eukaryota</taxon>
        <taxon>Metazoa</taxon>
        <taxon>Spiralia</taxon>
        <taxon>Gnathifera</taxon>
        <taxon>Rotifera</taxon>
        <taxon>Eurotatoria</taxon>
        <taxon>Bdelloidea</taxon>
        <taxon>Philodinida</taxon>
        <taxon>Philodinidae</taxon>
        <taxon>Rotaria</taxon>
    </lineage>
</organism>
<gene>
    <name evidence="4" type="ORF">JBS370_LOCUS10489</name>
    <name evidence="3" type="ORF">ZHD862_LOCUS3284</name>
</gene>
<evidence type="ECO:0000313" key="4">
    <source>
        <dbReference type="EMBL" id="CAF3716210.1"/>
    </source>
</evidence>
<feature type="transmembrane region" description="Helical" evidence="2">
    <location>
        <begin position="67"/>
        <end position="87"/>
    </location>
</feature>
<evidence type="ECO:0000313" key="3">
    <source>
        <dbReference type="EMBL" id="CAF0819046.1"/>
    </source>
</evidence>
<evidence type="ECO:0000313" key="5">
    <source>
        <dbReference type="Proteomes" id="UP000663864"/>
    </source>
</evidence>
<dbReference type="Proteomes" id="UP000663864">
    <property type="component" value="Unassembled WGS sequence"/>
</dbReference>
<feature type="compositionally biased region" description="Basic and acidic residues" evidence="1">
    <location>
        <begin position="1"/>
        <end position="10"/>
    </location>
</feature>
<proteinExistence type="predicted"/>
<keyword evidence="2" id="KW-0812">Transmembrane</keyword>
<keyword evidence="2" id="KW-1133">Transmembrane helix</keyword>
<reference evidence="3" key="1">
    <citation type="submission" date="2021-02" db="EMBL/GenBank/DDBJ databases">
        <authorList>
            <person name="Nowell W R."/>
        </authorList>
    </citation>
    <scope>NUCLEOTIDE SEQUENCE</scope>
</reference>
<evidence type="ECO:0000256" key="1">
    <source>
        <dbReference type="SAM" id="MobiDB-lite"/>
    </source>
</evidence>
<dbReference type="Proteomes" id="UP000663836">
    <property type="component" value="Unassembled WGS sequence"/>
</dbReference>
<feature type="transmembrane region" description="Helical" evidence="2">
    <location>
        <begin position="107"/>
        <end position="134"/>
    </location>
</feature>